<sequence>MANRLQPSSAKQPSVSAGPPAKPENPPTHAESEPGLSHHGAAKLGIGSIDQRALFQQVSSKLFGAAHEVRETQIGRFVVDHRLGAGGMGVVYLARDPELGRKVAIKLLHPEIAHSDGAEQAQRRMRNEARAMARVSHPNVVHIHEVGEHSGRLYLAMEYVRGATLDEWVREEPRSPREILDVFAKAGEGLYAAHRAKMVHRDFKPDNVLIGSQGVVKVADFGVAGAIRTAQRELGSTLDITSVSLATIEASTGGVLIGTPLYMSPEQILREKATPKSDQFAFCVALYEALVGERPYPGSTLSELTDAVTLGKRNPRPQKLPGVPDSVFDVLDRGLAVYPDDRWPSMRELIDALSQAAEPSWAARWSGLRPVAVPLGIVAIAVTAALGGYALAKARPWGGGAEPSAAKEQGAEAPSASGMASACEDPKAYIARSWPEAGDPKVEAALEAAGAPVQPTLARLDGYAMRWATIAKRVCRSEGDSQELQRERACLEDASVALSILAEELAALDEAEDIEPLFSTLPDPRRCTLEGVE</sequence>
<dbReference type="PROSITE" id="PS00107">
    <property type="entry name" value="PROTEIN_KINASE_ATP"/>
    <property type="match status" value="1"/>
</dbReference>
<dbReference type="PROSITE" id="PS00108">
    <property type="entry name" value="PROTEIN_KINASE_ST"/>
    <property type="match status" value="1"/>
</dbReference>
<evidence type="ECO:0000256" key="4">
    <source>
        <dbReference type="ARBA" id="ARBA00022840"/>
    </source>
</evidence>
<evidence type="ECO:0000256" key="6">
    <source>
        <dbReference type="SAM" id="MobiDB-lite"/>
    </source>
</evidence>
<feature type="region of interest" description="Disordered" evidence="6">
    <location>
        <begin position="1"/>
        <end position="41"/>
    </location>
</feature>
<accession>A6G3U2</accession>
<dbReference type="InterPro" id="IPR017441">
    <property type="entry name" value="Protein_kinase_ATP_BS"/>
</dbReference>
<keyword evidence="3 8" id="KW-0418">Kinase</keyword>
<dbReference type="PANTHER" id="PTHR43289">
    <property type="entry name" value="MITOGEN-ACTIVATED PROTEIN KINASE KINASE KINASE 20-RELATED"/>
    <property type="match status" value="1"/>
</dbReference>
<evidence type="ECO:0000256" key="5">
    <source>
        <dbReference type="PROSITE-ProRule" id="PRU10141"/>
    </source>
</evidence>
<dbReference type="OrthoDB" id="9801841at2"/>
<dbReference type="InterPro" id="IPR008271">
    <property type="entry name" value="Ser/Thr_kinase_AS"/>
</dbReference>
<keyword evidence="4 5" id="KW-0067">ATP-binding</keyword>
<dbReference type="GO" id="GO:0005524">
    <property type="term" value="F:ATP binding"/>
    <property type="evidence" value="ECO:0007669"/>
    <property type="project" value="UniProtKB-UniRule"/>
</dbReference>
<dbReference type="SUPFAM" id="SSF56112">
    <property type="entry name" value="Protein kinase-like (PK-like)"/>
    <property type="match status" value="1"/>
</dbReference>
<dbReference type="STRING" id="391625.PPSIR1_35172"/>
<gene>
    <name evidence="8" type="ORF">PPSIR1_35172</name>
</gene>
<dbReference type="InterPro" id="IPR011009">
    <property type="entry name" value="Kinase-like_dom_sf"/>
</dbReference>
<evidence type="ECO:0000313" key="8">
    <source>
        <dbReference type="EMBL" id="EDM79479.1"/>
    </source>
</evidence>
<protein>
    <submittedName>
        <fullName evidence="8">Serine/threonine kinase family protein</fullName>
    </submittedName>
</protein>
<dbReference type="CDD" id="cd14014">
    <property type="entry name" value="STKc_PknB_like"/>
    <property type="match status" value="1"/>
</dbReference>
<organism evidence="8 9">
    <name type="scientific">Plesiocystis pacifica SIR-1</name>
    <dbReference type="NCBI Taxonomy" id="391625"/>
    <lineage>
        <taxon>Bacteria</taxon>
        <taxon>Pseudomonadati</taxon>
        <taxon>Myxococcota</taxon>
        <taxon>Polyangia</taxon>
        <taxon>Nannocystales</taxon>
        <taxon>Nannocystaceae</taxon>
        <taxon>Plesiocystis</taxon>
    </lineage>
</organism>
<evidence type="ECO:0000256" key="2">
    <source>
        <dbReference type="ARBA" id="ARBA00022741"/>
    </source>
</evidence>
<feature type="region of interest" description="Disordered" evidence="6">
    <location>
        <begin position="397"/>
        <end position="419"/>
    </location>
</feature>
<dbReference type="PANTHER" id="PTHR43289:SF6">
    <property type="entry name" value="SERINE_THREONINE-PROTEIN KINASE NEKL-3"/>
    <property type="match status" value="1"/>
</dbReference>
<feature type="compositionally biased region" description="Polar residues" evidence="6">
    <location>
        <begin position="1"/>
        <end position="15"/>
    </location>
</feature>
<dbReference type="AlphaFoldDB" id="A6G3U2"/>
<reference evidence="8 9" key="1">
    <citation type="submission" date="2007-06" db="EMBL/GenBank/DDBJ databases">
        <authorList>
            <person name="Shimkets L."/>
            <person name="Ferriera S."/>
            <person name="Johnson J."/>
            <person name="Kravitz S."/>
            <person name="Beeson K."/>
            <person name="Sutton G."/>
            <person name="Rogers Y.-H."/>
            <person name="Friedman R."/>
            <person name="Frazier M."/>
            <person name="Venter J.C."/>
        </authorList>
    </citation>
    <scope>NUCLEOTIDE SEQUENCE [LARGE SCALE GENOMIC DNA]</scope>
    <source>
        <strain evidence="8 9">SIR-1</strain>
    </source>
</reference>
<dbReference type="PROSITE" id="PS50011">
    <property type="entry name" value="PROTEIN_KINASE_DOM"/>
    <property type="match status" value="1"/>
</dbReference>
<keyword evidence="9" id="KW-1185">Reference proteome</keyword>
<dbReference type="Gene3D" id="1.10.510.10">
    <property type="entry name" value="Transferase(Phosphotransferase) domain 1"/>
    <property type="match status" value="1"/>
</dbReference>
<dbReference type="InterPro" id="IPR000719">
    <property type="entry name" value="Prot_kinase_dom"/>
</dbReference>
<evidence type="ECO:0000256" key="3">
    <source>
        <dbReference type="ARBA" id="ARBA00022777"/>
    </source>
</evidence>
<dbReference type="eggNOG" id="COG0515">
    <property type="taxonomic scope" value="Bacteria"/>
</dbReference>
<dbReference type="Gene3D" id="3.30.200.20">
    <property type="entry name" value="Phosphorylase Kinase, domain 1"/>
    <property type="match status" value="1"/>
</dbReference>
<feature type="binding site" evidence="5">
    <location>
        <position position="106"/>
    </location>
    <ligand>
        <name>ATP</name>
        <dbReference type="ChEBI" id="CHEBI:30616"/>
    </ligand>
</feature>
<proteinExistence type="predicted"/>
<evidence type="ECO:0000313" key="9">
    <source>
        <dbReference type="Proteomes" id="UP000005801"/>
    </source>
</evidence>
<comment type="caution">
    <text evidence="8">The sequence shown here is derived from an EMBL/GenBank/DDBJ whole genome shotgun (WGS) entry which is preliminary data.</text>
</comment>
<dbReference type="EMBL" id="ABCS01000019">
    <property type="protein sequence ID" value="EDM79479.1"/>
    <property type="molecule type" value="Genomic_DNA"/>
</dbReference>
<dbReference type="Pfam" id="PF00069">
    <property type="entry name" value="Pkinase"/>
    <property type="match status" value="1"/>
</dbReference>
<evidence type="ECO:0000256" key="1">
    <source>
        <dbReference type="ARBA" id="ARBA00022679"/>
    </source>
</evidence>
<feature type="domain" description="Protein kinase" evidence="7">
    <location>
        <begin position="77"/>
        <end position="354"/>
    </location>
</feature>
<dbReference type="Proteomes" id="UP000005801">
    <property type="component" value="Unassembled WGS sequence"/>
</dbReference>
<dbReference type="GO" id="GO:0004674">
    <property type="term" value="F:protein serine/threonine kinase activity"/>
    <property type="evidence" value="ECO:0007669"/>
    <property type="project" value="TreeGrafter"/>
</dbReference>
<dbReference type="RefSeq" id="WP_006971391.1">
    <property type="nucleotide sequence ID" value="NZ_ABCS01000019.1"/>
</dbReference>
<keyword evidence="2 5" id="KW-0547">Nucleotide-binding</keyword>
<name>A6G3U2_9BACT</name>
<keyword evidence="1" id="KW-0808">Transferase</keyword>
<evidence type="ECO:0000259" key="7">
    <source>
        <dbReference type="PROSITE" id="PS50011"/>
    </source>
</evidence>